<name>A0A3B0XU33_9ZZZZ</name>
<dbReference type="AlphaFoldDB" id="A0A3B0XU33"/>
<gene>
    <name evidence="1" type="ORF">MNBD_GAMMA09-1771</name>
</gene>
<protein>
    <submittedName>
        <fullName evidence="1">Uncharacterized protein</fullName>
    </submittedName>
</protein>
<accession>A0A3B0XU33</accession>
<evidence type="ECO:0000313" key="1">
    <source>
        <dbReference type="EMBL" id="VAW68260.1"/>
    </source>
</evidence>
<organism evidence="1">
    <name type="scientific">hydrothermal vent metagenome</name>
    <dbReference type="NCBI Taxonomy" id="652676"/>
    <lineage>
        <taxon>unclassified sequences</taxon>
        <taxon>metagenomes</taxon>
        <taxon>ecological metagenomes</taxon>
    </lineage>
</organism>
<reference evidence="1" key="1">
    <citation type="submission" date="2018-06" db="EMBL/GenBank/DDBJ databases">
        <authorList>
            <person name="Zhirakovskaya E."/>
        </authorList>
    </citation>
    <scope>NUCLEOTIDE SEQUENCE</scope>
</reference>
<proteinExistence type="predicted"/>
<dbReference type="EMBL" id="UOFI01000117">
    <property type="protein sequence ID" value="VAW68260.1"/>
    <property type="molecule type" value="Genomic_DNA"/>
</dbReference>
<sequence>MQIVLYFKAEFGLEVSGVVIQIFFCWDGDSKLVKFHDAATAPVRISAGGPDGFEAGYIFVNSSLHMASRLDKVCLKICANNWIFISINYKHVDSRQLLSWVSMQVSFLALLGTKKLRGITC</sequence>